<dbReference type="SMART" id="SM01057">
    <property type="entry name" value="Carb_anhydrase"/>
    <property type="match status" value="1"/>
</dbReference>
<dbReference type="InterPro" id="IPR018338">
    <property type="entry name" value="Carbonic_anhydrase_a-class_CS"/>
</dbReference>
<evidence type="ECO:0000256" key="3">
    <source>
        <dbReference type="ARBA" id="ARBA00010718"/>
    </source>
</evidence>
<feature type="domain" description="Alpha-carbonic anhydrase" evidence="11">
    <location>
        <begin position="26"/>
        <end position="251"/>
    </location>
</feature>
<comment type="caution">
    <text evidence="12">The sequence shown here is derived from an EMBL/GenBank/DDBJ whole genome shotgun (WGS) entry which is preliminary data.</text>
</comment>
<dbReference type="PANTHER" id="PTHR18952:SF265">
    <property type="entry name" value="CARBONIC ANHYDRASE"/>
    <property type="match status" value="1"/>
</dbReference>
<dbReference type="PROSITE" id="PS00162">
    <property type="entry name" value="ALPHA_CA_1"/>
    <property type="match status" value="1"/>
</dbReference>
<evidence type="ECO:0000313" key="12">
    <source>
        <dbReference type="EMBL" id="KAA5839249.1"/>
    </source>
</evidence>
<comment type="cofactor">
    <cofactor evidence="1 10">
        <name>Zn(2+)</name>
        <dbReference type="ChEBI" id="CHEBI:29105"/>
    </cofactor>
</comment>
<dbReference type="Pfam" id="PF00194">
    <property type="entry name" value="Carb_anhydrase"/>
    <property type="match status" value="1"/>
</dbReference>
<dbReference type="EC" id="4.2.1.1" evidence="4 10"/>
<evidence type="ECO:0000256" key="1">
    <source>
        <dbReference type="ARBA" id="ARBA00001947"/>
    </source>
</evidence>
<dbReference type="SUPFAM" id="SSF51069">
    <property type="entry name" value="Carbonic anhydrase"/>
    <property type="match status" value="1"/>
</dbReference>
<evidence type="ECO:0000256" key="10">
    <source>
        <dbReference type="RuleBase" id="RU367011"/>
    </source>
</evidence>
<dbReference type="InterPro" id="IPR036398">
    <property type="entry name" value="CA_dom_sf"/>
</dbReference>
<keyword evidence="7 10" id="KW-0862">Zinc</keyword>
<dbReference type="GO" id="GO:0008270">
    <property type="term" value="F:zinc ion binding"/>
    <property type="evidence" value="ECO:0007669"/>
    <property type="project" value="UniProtKB-UniRule"/>
</dbReference>
<dbReference type="InterPro" id="IPR041891">
    <property type="entry name" value="Alpha_CA_prokaryot-like"/>
</dbReference>
<organism evidence="12 13">
    <name type="scientific">Pseudomonas chlororaphis</name>
    <dbReference type="NCBI Taxonomy" id="587753"/>
    <lineage>
        <taxon>Bacteria</taxon>
        <taxon>Pseudomonadati</taxon>
        <taxon>Pseudomonadota</taxon>
        <taxon>Gammaproteobacteria</taxon>
        <taxon>Pseudomonadales</taxon>
        <taxon>Pseudomonadaceae</taxon>
        <taxon>Pseudomonas</taxon>
    </lineage>
</organism>
<accession>A0AB34BZY4</accession>
<evidence type="ECO:0000256" key="7">
    <source>
        <dbReference type="ARBA" id="ARBA00022833"/>
    </source>
</evidence>
<evidence type="ECO:0000259" key="11">
    <source>
        <dbReference type="PROSITE" id="PS51144"/>
    </source>
</evidence>
<dbReference type="PANTHER" id="PTHR18952">
    <property type="entry name" value="CARBONIC ANHYDRASE"/>
    <property type="match status" value="1"/>
</dbReference>
<evidence type="ECO:0000256" key="9">
    <source>
        <dbReference type="ARBA" id="ARBA00048348"/>
    </source>
</evidence>
<name>A0AB34BZY4_9PSED</name>
<dbReference type="Proteomes" id="UP000323924">
    <property type="component" value="Unassembled WGS sequence"/>
</dbReference>
<evidence type="ECO:0000256" key="2">
    <source>
        <dbReference type="ARBA" id="ARBA00002904"/>
    </source>
</evidence>
<protein>
    <recommendedName>
        <fullName evidence="5 10">Carbonic anhydrase</fullName>
        <ecNumber evidence="4 10">4.2.1.1</ecNumber>
    </recommendedName>
</protein>
<evidence type="ECO:0000313" key="13">
    <source>
        <dbReference type="Proteomes" id="UP000323924"/>
    </source>
</evidence>
<sequence length="251" mass="28039">MNVFIRPFHLFVPLCFSLASQHAAEADWTYHGAHGPTHWGMLGSELCAQGAQQSPIDVELKKVHPLRGSASDLNISYGATSLDVVNNGHSIQANVGDGETVTFKGREYRLVQFHFHTPSEHQIEHVSYPMEMHLVNQGPDGRLLVIGLMVKEGQNNRELAALWKHLPEREGQAVTLRAKDAPDLGSLLPAASHHVFYQGSLTTPPCTEGVQWVLFEQPIELSKAQIRKIRQLFPDNHRPAQPLNEREVDED</sequence>
<keyword evidence="6 10" id="KW-0479">Metal-binding</keyword>
<dbReference type="EMBL" id="VWPC01000021">
    <property type="protein sequence ID" value="KAA5839249.1"/>
    <property type="molecule type" value="Genomic_DNA"/>
</dbReference>
<evidence type="ECO:0000256" key="6">
    <source>
        <dbReference type="ARBA" id="ARBA00022723"/>
    </source>
</evidence>
<dbReference type="RefSeq" id="WP_150052420.1">
    <property type="nucleotide sequence ID" value="NZ_VWPC01000021.1"/>
</dbReference>
<reference evidence="12 13" key="1">
    <citation type="submission" date="2019-09" db="EMBL/GenBank/DDBJ databases">
        <authorList>
            <person name="Vacheron J."/>
            <person name="Dubost A."/>
            <person name="Prigent-Combaret C."/>
            <person name="Muller D."/>
        </authorList>
    </citation>
    <scope>NUCLEOTIDE SEQUENCE [LARGE SCALE GENOMIC DNA]</scope>
    <source>
        <strain evidence="12 13">JV497</strain>
    </source>
</reference>
<keyword evidence="8 10" id="KW-0456">Lyase</keyword>
<comment type="catalytic activity">
    <reaction evidence="9 10">
        <text>hydrogencarbonate + H(+) = CO2 + H2O</text>
        <dbReference type="Rhea" id="RHEA:10748"/>
        <dbReference type="ChEBI" id="CHEBI:15377"/>
        <dbReference type="ChEBI" id="CHEBI:15378"/>
        <dbReference type="ChEBI" id="CHEBI:16526"/>
        <dbReference type="ChEBI" id="CHEBI:17544"/>
        <dbReference type="EC" id="4.2.1.1"/>
    </reaction>
</comment>
<gene>
    <name evidence="12" type="ORF">F2A38_20505</name>
</gene>
<dbReference type="CDD" id="cd03124">
    <property type="entry name" value="alpha_CA_prokaryotic_like"/>
    <property type="match status" value="1"/>
</dbReference>
<evidence type="ECO:0000256" key="5">
    <source>
        <dbReference type="ARBA" id="ARBA00014628"/>
    </source>
</evidence>
<comment type="function">
    <text evidence="2 10">Reversible hydration of carbon dioxide.</text>
</comment>
<dbReference type="InterPro" id="IPR023561">
    <property type="entry name" value="Carbonic_anhydrase_a-class"/>
</dbReference>
<dbReference type="Gene3D" id="3.10.200.10">
    <property type="entry name" value="Alpha carbonic anhydrase"/>
    <property type="match status" value="1"/>
</dbReference>
<dbReference type="InterPro" id="IPR001148">
    <property type="entry name" value="CA_dom"/>
</dbReference>
<evidence type="ECO:0000256" key="4">
    <source>
        <dbReference type="ARBA" id="ARBA00012925"/>
    </source>
</evidence>
<dbReference type="GO" id="GO:0004089">
    <property type="term" value="F:carbonate dehydratase activity"/>
    <property type="evidence" value="ECO:0007669"/>
    <property type="project" value="UniProtKB-UniRule"/>
</dbReference>
<dbReference type="PROSITE" id="PS51144">
    <property type="entry name" value="ALPHA_CA_2"/>
    <property type="match status" value="1"/>
</dbReference>
<dbReference type="AlphaFoldDB" id="A0AB34BZY4"/>
<comment type="similarity">
    <text evidence="3 10">Belongs to the alpha-carbonic anhydrase family.</text>
</comment>
<evidence type="ECO:0000256" key="8">
    <source>
        <dbReference type="ARBA" id="ARBA00023239"/>
    </source>
</evidence>
<proteinExistence type="inferred from homology"/>